<keyword evidence="1" id="KW-0472">Membrane</keyword>
<accession>A0A382CVH9</accession>
<proteinExistence type="predicted"/>
<evidence type="ECO:0000256" key="1">
    <source>
        <dbReference type="SAM" id="Phobius"/>
    </source>
</evidence>
<feature type="non-terminal residue" evidence="2">
    <location>
        <position position="58"/>
    </location>
</feature>
<feature type="transmembrane region" description="Helical" evidence="1">
    <location>
        <begin position="20"/>
        <end position="42"/>
    </location>
</feature>
<protein>
    <submittedName>
        <fullName evidence="2">Uncharacterized protein</fullName>
    </submittedName>
</protein>
<evidence type="ECO:0000313" key="2">
    <source>
        <dbReference type="EMBL" id="SVB29303.1"/>
    </source>
</evidence>
<name>A0A382CVH9_9ZZZZ</name>
<keyword evidence="1" id="KW-0812">Transmembrane</keyword>
<dbReference type="EMBL" id="UINC01036002">
    <property type="protein sequence ID" value="SVB29303.1"/>
    <property type="molecule type" value="Genomic_DNA"/>
</dbReference>
<keyword evidence="1" id="KW-1133">Transmembrane helix</keyword>
<sequence length="58" mass="6588">MVKHDSTKIENAKILAMNSIAFLIFEIELIIHISVINVINILDDVIIDSLRLILLTED</sequence>
<gene>
    <name evidence="2" type="ORF">METZ01_LOCUS182157</name>
</gene>
<organism evidence="2">
    <name type="scientific">marine metagenome</name>
    <dbReference type="NCBI Taxonomy" id="408172"/>
    <lineage>
        <taxon>unclassified sequences</taxon>
        <taxon>metagenomes</taxon>
        <taxon>ecological metagenomes</taxon>
    </lineage>
</organism>
<dbReference type="AlphaFoldDB" id="A0A382CVH9"/>
<reference evidence="2" key="1">
    <citation type="submission" date="2018-05" db="EMBL/GenBank/DDBJ databases">
        <authorList>
            <person name="Lanie J.A."/>
            <person name="Ng W.-L."/>
            <person name="Kazmierczak K.M."/>
            <person name="Andrzejewski T.M."/>
            <person name="Davidsen T.M."/>
            <person name="Wayne K.J."/>
            <person name="Tettelin H."/>
            <person name="Glass J.I."/>
            <person name="Rusch D."/>
            <person name="Podicherti R."/>
            <person name="Tsui H.-C.T."/>
            <person name="Winkler M.E."/>
        </authorList>
    </citation>
    <scope>NUCLEOTIDE SEQUENCE</scope>
</reference>